<dbReference type="Gene3D" id="3.30.1360.60">
    <property type="entry name" value="Glucose permease domain IIB"/>
    <property type="match status" value="1"/>
</dbReference>
<comment type="caution">
    <text evidence="21">The sequence shown here is derived from an EMBL/GenBank/DDBJ whole genome shotgun (WGS) entry which is preliminary data.</text>
</comment>
<dbReference type="FunFam" id="2.70.70.10:FF:000001">
    <property type="entry name" value="PTS system glucose-specific IIA component"/>
    <property type="match status" value="1"/>
</dbReference>
<evidence type="ECO:0000256" key="6">
    <source>
        <dbReference type="ARBA" id="ARBA00022683"/>
    </source>
</evidence>
<keyword evidence="9 17" id="KW-1133">Transmembrane helix</keyword>
<evidence type="ECO:0000256" key="1">
    <source>
        <dbReference type="ARBA" id="ARBA00004651"/>
    </source>
</evidence>
<dbReference type="GO" id="GO:0009401">
    <property type="term" value="P:phosphoenolpyruvate-dependent sugar phosphotransferase system"/>
    <property type="evidence" value="ECO:0007669"/>
    <property type="project" value="UniProtKB-KW"/>
</dbReference>
<feature type="domain" description="PTS EIIA type-1" evidence="18">
    <location>
        <begin position="495"/>
        <end position="599"/>
    </location>
</feature>
<dbReference type="EMBL" id="NGJT01000025">
    <property type="protein sequence ID" value="RST91216.1"/>
    <property type="molecule type" value="Genomic_DNA"/>
</dbReference>
<sequence>MDFKILAETILKEVGGNENINEVWNCTTRLRFNLVDQSIVDDKKVQAIPDVLGTQYKNNQYQIIIGNDVAEVYKEIEKLVDPSAPKMEGTAKKEKSNPIGVMLEVISGIFTPILPAIIGAGMMKCLLTIFSMTGLVSETSGTYSVLYMISDAAFYFLPFLIAVSASRKFKVNEFIGLSSAGILLYPTLINGAAEGLETLKFLNFDVPYLAYSYSVVPIILTIWLMSYVYKFLDKYIPNVLRFILTPVLTLLIVTPISLVILSPLGNYIGNYLAVFLDWLFATAGPVAGFLLAGLNPLLVMTGMHFTIMPIAIQNLALTGYDNFWLPFCLISNVAQAGAIFAVMFKTKNKEGKSVAASTGVSALLGVTEPGMFGVTFKLKKPFYAAMLAGGIGGVIGVLLGVKTYSFSAPNVLILPTYISPDGSMKSLIAIVVAILVSFILSFVFTMGLKFEGLNDEIVETEDTLHQEESKEVVFDDEVIYSPLIGQAVSITEVPDKTFADEIIGKGVAVKPTIGKIYAPFDGELGMVFRTKHALAFKSTKGVELLVHIGIDTVELDGKGFNLIKEVGSHVNKGDVVMEFDIDLIKDSGYSLLTPVVVTNYSEYAEIDKKSLDKEVTNDAILIEVR</sequence>
<keyword evidence="3" id="KW-1003">Cell membrane</keyword>
<dbReference type="InterPro" id="IPR018113">
    <property type="entry name" value="PTrfase_EIIB_Cys"/>
</dbReference>
<dbReference type="EC" id="2.7.1.211" evidence="11"/>
<dbReference type="InterPro" id="IPR036878">
    <property type="entry name" value="Glu_permease_IIB"/>
</dbReference>
<proteinExistence type="predicted"/>
<evidence type="ECO:0000259" key="19">
    <source>
        <dbReference type="PROSITE" id="PS51098"/>
    </source>
</evidence>
<evidence type="ECO:0000256" key="9">
    <source>
        <dbReference type="ARBA" id="ARBA00022989"/>
    </source>
</evidence>
<evidence type="ECO:0000259" key="20">
    <source>
        <dbReference type="PROSITE" id="PS51103"/>
    </source>
</evidence>
<dbReference type="GO" id="GO:0016301">
    <property type="term" value="F:kinase activity"/>
    <property type="evidence" value="ECO:0007669"/>
    <property type="project" value="UniProtKB-KW"/>
</dbReference>
<keyword evidence="8" id="KW-0418">Kinase</keyword>
<dbReference type="GO" id="GO:0090589">
    <property type="term" value="F:protein-phosphocysteine-trehalose phosphotransferase system transporter activity"/>
    <property type="evidence" value="ECO:0007669"/>
    <property type="project" value="TreeGrafter"/>
</dbReference>
<feature type="domain" description="PTS EIIB type-1" evidence="19">
    <location>
        <begin position="4"/>
        <end position="86"/>
    </location>
</feature>
<dbReference type="Gene3D" id="2.70.70.10">
    <property type="entry name" value="Glucose Permease (Domain IIA)"/>
    <property type="match status" value="1"/>
</dbReference>
<dbReference type="PANTHER" id="PTHR30175:SF1">
    <property type="entry name" value="PTS SYSTEM ARBUTIN-, CELLOBIOSE-, AND SALICIN-SPECIFIC EIIBC COMPONENT-RELATED"/>
    <property type="match status" value="1"/>
</dbReference>
<feature type="transmembrane region" description="Helical" evidence="17">
    <location>
        <begin position="239"/>
        <end position="261"/>
    </location>
</feature>
<dbReference type="FunFam" id="3.30.1360.60:FF:000001">
    <property type="entry name" value="PTS system glucose-specific IIBC component PtsG"/>
    <property type="match status" value="1"/>
</dbReference>
<dbReference type="PROSITE" id="PS01035">
    <property type="entry name" value="PTS_EIIB_TYPE_1_CYS"/>
    <property type="match status" value="1"/>
</dbReference>
<dbReference type="InterPro" id="IPR050558">
    <property type="entry name" value="PTS_Sugar-Specific_Components"/>
</dbReference>
<dbReference type="AlphaFoldDB" id="A0A429ZC10"/>
<evidence type="ECO:0000256" key="2">
    <source>
        <dbReference type="ARBA" id="ARBA00022448"/>
    </source>
</evidence>
<evidence type="ECO:0000256" key="17">
    <source>
        <dbReference type="SAM" id="Phobius"/>
    </source>
</evidence>
<evidence type="ECO:0000256" key="12">
    <source>
        <dbReference type="ARBA" id="ARBA00045139"/>
    </source>
</evidence>
<dbReference type="InterPro" id="IPR003352">
    <property type="entry name" value="PTS_EIIC"/>
</dbReference>
<feature type="transmembrane region" description="Helical" evidence="17">
    <location>
        <begin position="267"/>
        <end position="290"/>
    </location>
</feature>
<dbReference type="GO" id="GO:0005886">
    <property type="term" value="C:plasma membrane"/>
    <property type="evidence" value="ECO:0007669"/>
    <property type="project" value="UniProtKB-SubCell"/>
</dbReference>
<dbReference type="PROSITE" id="PS00371">
    <property type="entry name" value="PTS_EIIA_TYPE_1_HIS"/>
    <property type="match status" value="1"/>
</dbReference>
<evidence type="ECO:0000256" key="3">
    <source>
        <dbReference type="ARBA" id="ARBA00022475"/>
    </source>
</evidence>
<feature type="transmembrane region" description="Helical" evidence="17">
    <location>
        <begin position="382"/>
        <end position="406"/>
    </location>
</feature>
<protein>
    <recommendedName>
        <fullName evidence="14">PTS system sucrose-specific EIIBCA component</fullName>
        <ecNumber evidence="11">2.7.1.211</ecNumber>
    </recommendedName>
    <alternativeName>
        <fullName evidence="15">EIIBCA-Scr</fullName>
    </alternativeName>
</protein>
<comment type="catalytic activity">
    <reaction evidence="13">
        <text>N(pros)-phospho-L-histidyl-[protein](out) + sucrose = sucrose 6(G)-phosphate(in) + L-histidyl-[protein]</text>
        <dbReference type="Rhea" id="RHEA:49236"/>
        <dbReference type="Rhea" id="RHEA-COMP:9745"/>
        <dbReference type="Rhea" id="RHEA-COMP:9746"/>
        <dbReference type="ChEBI" id="CHEBI:17992"/>
        <dbReference type="ChEBI" id="CHEBI:29979"/>
        <dbReference type="ChEBI" id="CHEBI:64837"/>
        <dbReference type="ChEBI" id="CHEBI:91002"/>
        <dbReference type="EC" id="2.7.1.211"/>
    </reaction>
</comment>
<gene>
    <name evidence="21" type="ORF">CBF36_10360</name>
</gene>
<feature type="transmembrane region" description="Helical" evidence="17">
    <location>
        <begin position="143"/>
        <end position="162"/>
    </location>
</feature>
<comment type="subcellular location">
    <subcellularLocation>
        <location evidence="1">Cell membrane</location>
        <topology evidence="1">Multi-pass membrane protein</topology>
    </subcellularLocation>
</comment>
<accession>A0A429ZC10</accession>
<name>A0A429ZC10_9ENTE</name>
<feature type="active site" description="Phosphocysteine intermediate; for EIIB activity" evidence="16">
    <location>
        <position position="26"/>
    </location>
</feature>
<evidence type="ECO:0000256" key="14">
    <source>
        <dbReference type="ARBA" id="ARBA00074554"/>
    </source>
</evidence>
<dbReference type="NCBIfam" id="TIGR00830">
    <property type="entry name" value="PTBA"/>
    <property type="match status" value="1"/>
</dbReference>
<dbReference type="InterPro" id="IPR001996">
    <property type="entry name" value="PTS_IIB_1"/>
</dbReference>
<keyword evidence="22" id="KW-1185">Reference proteome</keyword>
<keyword evidence="7 17" id="KW-0812">Transmembrane</keyword>
<feature type="transmembrane region" description="Helical" evidence="17">
    <location>
        <begin position="213"/>
        <end position="232"/>
    </location>
</feature>
<dbReference type="InterPro" id="IPR011055">
    <property type="entry name" value="Dup_hybrid_motif"/>
</dbReference>
<dbReference type="InterPro" id="IPR001127">
    <property type="entry name" value="PTS_EIIA_1_perm"/>
</dbReference>
<evidence type="ECO:0000313" key="22">
    <source>
        <dbReference type="Proteomes" id="UP000288490"/>
    </source>
</evidence>
<dbReference type="SUPFAM" id="SSF51261">
    <property type="entry name" value="Duplicated hybrid motif"/>
    <property type="match status" value="1"/>
</dbReference>
<keyword evidence="5" id="KW-0808">Transferase</keyword>
<dbReference type="Proteomes" id="UP000288490">
    <property type="component" value="Unassembled WGS sequence"/>
</dbReference>
<dbReference type="Pfam" id="PF02378">
    <property type="entry name" value="PTS_EIIC"/>
    <property type="match status" value="1"/>
</dbReference>
<evidence type="ECO:0000313" key="21">
    <source>
        <dbReference type="EMBL" id="RST91216.1"/>
    </source>
</evidence>
<dbReference type="OrthoDB" id="9769191at2"/>
<evidence type="ECO:0000256" key="16">
    <source>
        <dbReference type="PROSITE-ProRule" id="PRU00421"/>
    </source>
</evidence>
<evidence type="ECO:0000256" key="5">
    <source>
        <dbReference type="ARBA" id="ARBA00022679"/>
    </source>
</evidence>
<dbReference type="PANTHER" id="PTHR30175">
    <property type="entry name" value="PHOSPHOTRANSFERASE SYSTEM TRANSPORT PROTEIN"/>
    <property type="match status" value="1"/>
</dbReference>
<dbReference type="PROSITE" id="PS51103">
    <property type="entry name" value="PTS_EIIC_TYPE_1"/>
    <property type="match status" value="1"/>
</dbReference>
<evidence type="ECO:0000256" key="11">
    <source>
        <dbReference type="ARBA" id="ARBA00044053"/>
    </source>
</evidence>
<dbReference type="CDD" id="cd00212">
    <property type="entry name" value="PTS_IIB_glc"/>
    <property type="match status" value="1"/>
</dbReference>
<keyword evidence="4" id="KW-0762">Sugar transport</keyword>
<feature type="transmembrane region" description="Helical" evidence="17">
    <location>
        <begin position="174"/>
        <end position="193"/>
    </location>
</feature>
<dbReference type="Pfam" id="PF00358">
    <property type="entry name" value="PTS_EIIA_1"/>
    <property type="match status" value="1"/>
</dbReference>
<evidence type="ECO:0000259" key="18">
    <source>
        <dbReference type="PROSITE" id="PS51093"/>
    </source>
</evidence>
<keyword evidence="2" id="KW-0813">Transport</keyword>
<feature type="transmembrane region" description="Helical" evidence="17">
    <location>
        <begin position="426"/>
        <end position="448"/>
    </location>
</feature>
<dbReference type="PROSITE" id="PS51098">
    <property type="entry name" value="PTS_EIIB_TYPE_1"/>
    <property type="match status" value="1"/>
</dbReference>
<dbReference type="RefSeq" id="WP_125958356.1">
    <property type="nucleotide sequence ID" value="NZ_NGJT01000025.1"/>
</dbReference>
<dbReference type="InterPro" id="IPR013013">
    <property type="entry name" value="PTS_EIIC_1"/>
</dbReference>
<organism evidence="21 22">
    <name type="scientific">Vagococcus bubulae</name>
    <dbReference type="NCBI Taxonomy" id="1977868"/>
    <lineage>
        <taxon>Bacteria</taxon>
        <taxon>Bacillati</taxon>
        <taxon>Bacillota</taxon>
        <taxon>Bacilli</taxon>
        <taxon>Lactobacillales</taxon>
        <taxon>Enterococcaceae</taxon>
        <taxon>Vagococcus</taxon>
    </lineage>
</organism>
<feature type="transmembrane region" description="Helical" evidence="17">
    <location>
        <begin position="101"/>
        <end position="123"/>
    </location>
</feature>
<evidence type="ECO:0000256" key="8">
    <source>
        <dbReference type="ARBA" id="ARBA00022777"/>
    </source>
</evidence>
<dbReference type="GO" id="GO:0015771">
    <property type="term" value="P:trehalose transport"/>
    <property type="evidence" value="ECO:0007669"/>
    <property type="project" value="TreeGrafter"/>
</dbReference>
<evidence type="ECO:0000256" key="4">
    <source>
        <dbReference type="ARBA" id="ARBA00022597"/>
    </source>
</evidence>
<dbReference type="InterPro" id="IPR011297">
    <property type="entry name" value="PTS_IIABC_b_glu"/>
</dbReference>
<comment type="function">
    <text evidence="12">The phosphoenolpyruvate-dependent sugar phosphotransferase system (sugar PTS), a major carbohydrate active transport system, catalyzes the phosphorylation of incoming sugar substrates concomitantly with their translocation across the cell membrane. This system is involved in sucrose transport.</text>
</comment>
<dbReference type="NCBIfam" id="TIGR01995">
    <property type="entry name" value="PTS-II-ABC-beta"/>
    <property type="match status" value="1"/>
</dbReference>
<evidence type="ECO:0000256" key="13">
    <source>
        <dbReference type="ARBA" id="ARBA00048931"/>
    </source>
</evidence>
<feature type="transmembrane region" description="Helical" evidence="17">
    <location>
        <begin position="323"/>
        <end position="344"/>
    </location>
</feature>
<keyword evidence="10 17" id="KW-0472">Membrane</keyword>
<evidence type="ECO:0000256" key="7">
    <source>
        <dbReference type="ARBA" id="ARBA00022692"/>
    </source>
</evidence>
<dbReference type="SUPFAM" id="SSF55604">
    <property type="entry name" value="Glucose permease domain IIB"/>
    <property type="match status" value="1"/>
</dbReference>
<reference evidence="21 22" key="1">
    <citation type="submission" date="2017-05" db="EMBL/GenBank/DDBJ databases">
        <title>Vagococcus spp. assemblies.</title>
        <authorList>
            <person name="Gulvik C.A."/>
        </authorList>
    </citation>
    <scope>NUCLEOTIDE SEQUENCE [LARGE SCALE GENOMIC DNA]</scope>
    <source>
        <strain evidence="21 22">SS1994</strain>
    </source>
</reference>
<evidence type="ECO:0000256" key="10">
    <source>
        <dbReference type="ARBA" id="ARBA00023136"/>
    </source>
</evidence>
<feature type="domain" description="PTS EIIC type-1" evidence="20">
    <location>
        <begin position="104"/>
        <end position="460"/>
    </location>
</feature>
<dbReference type="GO" id="GO:0008982">
    <property type="term" value="F:protein-N(PI)-phosphohistidine-sugar phosphotransferase activity"/>
    <property type="evidence" value="ECO:0007669"/>
    <property type="project" value="InterPro"/>
</dbReference>
<evidence type="ECO:0000256" key="15">
    <source>
        <dbReference type="ARBA" id="ARBA00081008"/>
    </source>
</evidence>
<keyword evidence="6" id="KW-0598">Phosphotransferase system</keyword>
<dbReference type="PROSITE" id="PS51093">
    <property type="entry name" value="PTS_EIIA_TYPE_1"/>
    <property type="match status" value="1"/>
</dbReference>
<dbReference type="Pfam" id="PF00367">
    <property type="entry name" value="PTS_EIIB"/>
    <property type="match status" value="1"/>
</dbReference>